<dbReference type="Pfam" id="PF01927">
    <property type="entry name" value="Mut7-C"/>
    <property type="match status" value="1"/>
</dbReference>
<evidence type="ECO:0000256" key="1">
    <source>
        <dbReference type="SAM" id="MobiDB-lite"/>
    </source>
</evidence>
<dbReference type="EMBL" id="GBEZ01014016">
    <property type="protein sequence ID" value="JAC72024.1"/>
    <property type="molecule type" value="Transcribed_RNA"/>
</dbReference>
<dbReference type="Gene3D" id="3.30.420.10">
    <property type="entry name" value="Ribonuclease H-like superfamily/Ribonuclease H"/>
    <property type="match status" value="1"/>
</dbReference>
<evidence type="ECO:0000313" key="4">
    <source>
        <dbReference type="EMBL" id="JAC72024.1"/>
    </source>
</evidence>
<dbReference type="AlphaFoldDB" id="A0A061RMP0"/>
<feature type="domain" description="3'-5' exonuclease" evidence="2">
    <location>
        <begin position="38"/>
        <end position="208"/>
    </location>
</feature>
<gene>
    <name evidence="4" type="primary">K09122</name>
    <name evidence="4" type="ORF">TSPGSL018_653</name>
</gene>
<dbReference type="InterPro" id="IPR052408">
    <property type="entry name" value="Exonuclease_MUT-7-like"/>
</dbReference>
<dbReference type="GO" id="GO:0003676">
    <property type="term" value="F:nucleic acid binding"/>
    <property type="evidence" value="ECO:0007669"/>
    <property type="project" value="InterPro"/>
</dbReference>
<sequence>MERTSGSPLPTWDLPQGCEIHLIDSEQKALEAIPTFEERFSAEAVCGFDAEWQPAHKKGQEKPTASLVQVAVLSKNKMDVFLIDLLFLSLETASGLMCDLLSRADILKVGHSVKGDIKSIARALEPATSSSDSGRNQPRKMLARSVFDLATWPAFRGLGLAQIAQAHLHCQLDKTEQLSGWGTRPLSPAQIEYAAKDAAVCVAIFQDLCTAHGVPSCLSAAQQVRDLLSLPVATAKPRSEFRRSANKSDAGDALPGSRLAGPIPWATSTEPSEMRFACDETLEGLARTLRLCGVDTNSPKLGKPPHLSLEQWLLQQIEGGRLALTADRRLFRRLMGYPAYLVGSQGKQAQLQEVTRSLGVEIDAADLLSRCSKCNGEFVLLSPGDASERLGEVYQRCPSRDYWECLGCGQHFWQGGQYSRAMQAVQSLVRTLSPAPPGEARG</sequence>
<dbReference type="PANTHER" id="PTHR47765:SF2">
    <property type="entry name" value="EXONUCLEASE MUT-7 HOMOLOG"/>
    <property type="match status" value="1"/>
</dbReference>
<dbReference type="InterPro" id="IPR012337">
    <property type="entry name" value="RNaseH-like_sf"/>
</dbReference>
<protein>
    <recommendedName>
        <fullName evidence="5">3'-5' exonuclease domain-containing protein</fullName>
    </recommendedName>
</protein>
<proteinExistence type="predicted"/>
<evidence type="ECO:0000259" key="3">
    <source>
        <dbReference type="Pfam" id="PF01927"/>
    </source>
</evidence>
<evidence type="ECO:0008006" key="5">
    <source>
        <dbReference type="Google" id="ProtNLM"/>
    </source>
</evidence>
<evidence type="ECO:0000259" key="2">
    <source>
        <dbReference type="Pfam" id="PF01612"/>
    </source>
</evidence>
<organism evidence="4">
    <name type="scientific">Tetraselmis sp. GSL018</name>
    <dbReference type="NCBI Taxonomy" id="582737"/>
    <lineage>
        <taxon>Eukaryota</taxon>
        <taxon>Viridiplantae</taxon>
        <taxon>Chlorophyta</taxon>
        <taxon>core chlorophytes</taxon>
        <taxon>Chlorodendrophyceae</taxon>
        <taxon>Chlorodendrales</taxon>
        <taxon>Chlorodendraceae</taxon>
        <taxon>Tetraselmis</taxon>
    </lineage>
</organism>
<feature type="region of interest" description="Disordered" evidence="1">
    <location>
        <begin position="239"/>
        <end position="264"/>
    </location>
</feature>
<feature type="non-terminal residue" evidence="4">
    <location>
        <position position="442"/>
    </location>
</feature>
<dbReference type="SUPFAM" id="SSF53098">
    <property type="entry name" value="Ribonuclease H-like"/>
    <property type="match status" value="1"/>
</dbReference>
<dbReference type="GO" id="GO:0008408">
    <property type="term" value="F:3'-5' exonuclease activity"/>
    <property type="evidence" value="ECO:0007669"/>
    <property type="project" value="InterPro"/>
</dbReference>
<dbReference type="CDD" id="cd06141">
    <property type="entry name" value="WRN_exo"/>
    <property type="match status" value="1"/>
</dbReference>
<dbReference type="Pfam" id="PF01612">
    <property type="entry name" value="DNA_pol_A_exo1"/>
    <property type="match status" value="1"/>
</dbReference>
<feature type="domain" description="Mut7-C RNAse" evidence="3">
    <location>
        <begin position="274"/>
        <end position="423"/>
    </location>
</feature>
<accession>A0A061RMP0</accession>
<dbReference type="InterPro" id="IPR036397">
    <property type="entry name" value="RNaseH_sf"/>
</dbReference>
<dbReference type="GO" id="GO:0006139">
    <property type="term" value="P:nucleobase-containing compound metabolic process"/>
    <property type="evidence" value="ECO:0007669"/>
    <property type="project" value="InterPro"/>
</dbReference>
<dbReference type="InterPro" id="IPR002782">
    <property type="entry name" value="Mut7-C_RNAse_dom"/>
</dbReference>
<dbReference type="InterPro" id="IPR002562">
    <property type="entry name" value="3'-5'_exonuclease_dom"/>
</dbReference>
<name>A0A061RMP0_9CHLO</name>
<dbReference type="PANTHER" id="PTHR47765">
    <property type="entry name" value="3'-5' EXONUCLEASE DOMAIN-CONTAINING PROTEIN"/>
    <property type="match status" value="1"/>
</dbReference>
<reference evidence="4" key="1">
    <citation type="submission" date="2014-05" db="EMBL/GenBank/DDBJ databases">
        <title>The transcriptome of the halophilic microalga Tetraselmis sp. GSL018 isolated from the Great Salt Lake, Utah.</title>
        <authorList>
            <person name="Jinkerson R.E."/>
            <person name="D'Adamo S."/>
            <person name="Posewitz M.C."/>
        </authorList>
    </citation>
    <scope>NUCLEOTIDE SEQUENCE</scope>
    <source>
        <strain evidence="4">GSL018</strain>
    </source>
</reference>